<keyword evidence="1" id="KW-0540">Nuclease</keyword>
<keyword evidence="2" id="KW-0479">Metal-binding</keyword>
<dbReference type="InterPro" id="IPR003154">
    <property type="entry name" value="S1/P1nuclease"/>
</dbReference>
<dbReference type="CDD" id="cd11010">
    <property type="entry name" value="S1-P1_nuclease"/>
    <property type="match status" value="1"/>
</dbReference>
<sequence>MKQLFWKAALAVLLLAVTNRAALAWGPTGHRVVAEIASFHLSQKARQAVSGIIGNETLAMISNWPDFIKSDTTNLYKHTSPWHYLDFPGHCSRATFDSIMAASRGENLYTMTLAMMKELKNPVTPKARKRFALSFLVHMIGDMHMPLHVGRDEDQGGNKIQVTWFERPTNLHRVWDEHLVDFQQYSYTEYAGLLNRVMTQAQAKAIRAGGPADWMWESHLLSDKIYDRTQPGDKLSYRYNYLFAEDLNSQLLKGGVRLAKVLNEVFG</sequence>
<organism evidence="8 9">
    <name type="scientific">Chitinophaga alhagiae</name>
    <dbReference type="NCBI Taxonomy" id="2203219"/>
    <lineage>
        <taxon>Bacteria</taxon>
        <taxon>Pseudomonadati</taxon>
        <taxon>Bacteroidota</taxon>
        <taxon>Chitinophagia</taxon>
        <taxon>Chitinophagales</taxon>
        <taxon>Chitinophagaceae</taxon>
        <taxon>Chitinophaga</taxon>
    </lineage>
</organism>
<keyword evidence="3" id="KW-0255">Endonuclease</keyword>
<dbReference type="InterPro" id="IPR008947">
    <property type="entry name" value="PLipase_C/P1_nuclease_dom_sf"/>
</dbReference>
<dbReference type="RefSeq" id="WP_119077535.1">
    <property type="nucleotide sequence ID" value="NZ_CP029600.1"/>
</dbReference>
<evidence type="ECO:0000256" key="1">
    <source>
        <dbReference type="ARBA" id="ARBA00022722"/>
    </source>
</evidence>
<keyword evidence="6" id="KW-0325">Glycoprotein</keyword>
<dbReference type="PANTHER" id="PTHR33146">
    <property type="entry name" value="ENDONUCLEASE 4"/>
    <property type="match status" value="1"/>
</dbReference>
<keyword evidence="5" id="KW-1015">Disulfide bond</keyword>
<accession>A0ABN5LQ08</accession>
<reference evidence="8 9" key="1">
    <citation type="submission" date="2018-05" db="EMBL/GenBank/DDBJ databases">
        <title>Chitinophaga sp. nov., isolated from rhizosphere soil of Alhagi.</title>
        <authorList>
            <person name="Liu Y."/>
        </authorList>
    </citation>
    <scope>NUCLEOTIDE SEQUENCE [LARGE SCALE GENOMIC DNA]</scope>
    <source>
        <strain evidence="8 9">T22</strain>
    </source>
</reference>
<proteinExistence type="predicted"/>
<evidence type="ECO:0000313" key="8">
    <source>
        <dbReference type="EMBL" id="AWO01322.1"/>
    </source>
</evidence>
<dbReference type="Pfam" id="PF02265">
    <property type="entry name" value="S1-P1_nuclease"/>
    <property type="match status" value="1"/>
</dbReference>
<feature type="signal peptide" evidence="7">
    <location>
        <begin position="1"/>
        <end position="24"/>
    </location>
</feature>
<evidence type="ECO:0000313" key="9">
    <source>
        <dbReference type="Proteomes" id="UP000246099"/>
    </source>
</evidence>
<dbReference type="SUPFAM" id="SSF48537">
    <property type="entry name" value="Phospholipase C/P1 nuclease"/>
    <property type="match status" value="1"/>
</dbReference>
<dbReference type="PANTHER" id="PTHR33146:SF26">
    <property type="entry name" value="ENDONUCLEASE 4"/>
    <property type="match status" value="1"/>
</dbReference>
<keyword evidence="4" id="KW-0378">Hydrolase</keyword>
<protein>
    <submittedName>
        <fullName evidence="8">S1/P1 Nuclease</fullName>
    </submittedName>
</protein>
<evidence type="ECO:0000256" key="6">
    <source>
        <dbReference type="ARBA" id="ARBA00023180"/>
    </source>
</evidence>
<evidence type="ECO:0000256" key="5">
    <source>
        <dbReference type="ARBA" id="ARBA00023157"/>
    </source>
</evidence>
<evidence type="ECO:0000256" key="7">
    <source>
        <dbReference type="SAM" id="SignalP"/>
    </source>
</evidence>
<dbReference type="Gene3D" id="1.10.575.10">
    <property type="entry name" value="P1 Nuclease"/>
    <property type="match status" value="1"/>
</dbReference>
<gene>
    <name evidence="8" type="ORF">DLD77_06280</name>
</gene>
<dbReference type="EMBL" id="CP029600">
    <property type="protein sequence ID" value="AWO01322.1"/>
    <property type="molecule type" value="Genomic_DNA"/>
</dbReference>
<dbReference type="Proteomes" id="UP000246099">
    <property type="component" value="Chromosome"/>
</dbReference>
<feature type="chain" id="PRO_5045786612" evidence="7">
    <location>
        <begin position="25"/>
        <end position="267"/>
    </location>
</feature>
<evidence type="ECO:0000256" key="2">
    <source>
        <dbReference type="ARBA" id="ARBA00022723"/>
    </source>
</evidence>
<name>A0ABN5LQ08_9BACT</name>
<keyword evidence="7" id="KW-0732">Signal</keyword>
<evidence type="ECO:0000256" key="3">
    <source>
        <dbReference type="ARBA" id="ARBA00022759"/>
    </source>
</evidence>
<keyword evidence="9" id="KW-1185">Reference proteome</keyword>
<evidence type="ECO:0000256" key="4">
    <source>
        <dbReference type="ARBA" id="ARBA00022801"/>
    </source>
</evidence>